<feature type="compositionally biased region" description="Polar residues" evidence="3">
    <location>
        <begin position="559"/>
        <end position="569"/>
    </location>
</feature>
<dbReference type="InterPro" id="IPR000048">
    <property type="entry name" value="IQ_motif_EF-hand-BS"/>
</dbReference>
<feature type="region of interest" description="Disordered" evidence="3">
    <location>
        <begin position="1053"/>
        <end position="1156"/>
    </location>
</feature>
<feature type="compositionally biased region" description="Basic and acidic residues" evidence="3">
    <location>
        <begin position="457"/>
        <end position="525"/>
    </location>
</feature>
<keyword evidence="2" id="KW-0677">Repeat</keyword>
<dbReference type="InterPro" id="IPR032675">
    <property type="entry name" value="LRR_dom_sf"/>
</dbReference>
<dbReference type="Pfam" id="PF13855">
    <property type="entry name" value="LRR_8"/>
    <property type="match status" value="1"/>
</dbReference>
<dbReference type="InterPro" id="IPR001611">
    <property type="entry name" value="Leu-rich_rpt"/>
</dbReference>
<evidence type="ECO:0000313" key="4">
    <source>
        <dbReference type="Ensembl" id="ENSCSEP00000033403.1"/>
    </source>
</evidence>
<dbReference type="Gene3D" id="3.80.10.10">
    <property type="entry name" value="Ribonuclease Inhibitor"/>
    <property type="match status" value="2"/>
</dbReference>
<evidence type="ECO:0000256" key="3">
    <source>
        <dbReference type="SAM" id="MobiDB-lite"/>
    </source>
</evidence>
<evidence type="ECO:0000313" key="5">
    <source>
        <dbReference type="Proteomes" id="UP000265120"/>
    </source>
</evidence>
<feature type="compositionally biased region" description="Polar residues" evidence="3">
    <location>
        <begin position="1273"/>
        <end position="1284"/>
    </location>
</feature>
<feature type="compositionally biased region" description="Acidic residues" evidence="3">
    <location>
        <begin position="526"/>
        <end position="543"/>
    </location>
</feature>
<feature type="region of interest" description="Disordered" evidence="3">
    <location>
        <begin position="1314"/>
        <end position="1359"/>
    </location>
</feature>
<dbReference type="InParanoid" id="A0A3P8X183"/>
<keyword evidence="1" id="KW-0433">Leucine-rich repeat</keyword>
<feature type="compositionally biased region" description="Low complexity" evidence="3">
    <location>
        <begin position="1064"/>
        <end position="1082"/>
    </location>
</feature>
<dbReference type="PROSITE" id="PS51450">
    <property type="entry name" value="LRR"/>
    <property type="match status" value="4"/>
</dbReference>
<protein>
    <submittedName>
        <fullName evidence="4">Leucine-rich repeats and IQ motif containing 1</fullName>
    </submittedName>
</protein>
<feature type="region of interest" description="Disordered" evidence="3">
    <location>
        <begin position="1250"/>
        <end position="1284"/>
    </location>
</feature>
<reference evidence="4 5" key="1">
    <citation type="journal article" date="2014" name="Nat. Genet.">
        <title>Whole-genome sequence of a flatfish provides insights into ZW sex chromosome evolution and adaptation to a benthic lifestyle.</title>
        <authorList>
            <person name="Chen S."/>
            <person name="Zhang G."/>
            <person name="Shao C."/>
            <person name="Huang Q."/>
            <person name="Liu G."/>
            <person name="Zhang P."/>
            <person name="Song W."/>
            <person name="An N."/>
            <person name="Chalopin D."/>
            <person name="Volff J.N."/>
            <person name="Hong Y."/>
            <person name="Li Q."/>
            <person name="Sha Z."/>
            <person name="Zhou H."/>
            <person name="Xie M."/>
            <person name="Yu Q."/>
            <person name="Liu Y."/>
            <person name="Xiang H."/>
            <person name="Wang N."/>
            <person name="Wu K."/>
            <person name="Yang C."/>
            <person name="Zhou Q."/>
            <person name="Liao X."/>
            <person name="Yang L."/>
            <person name="Hu Q."/>
            <person name="Zhang J."/>
            <person name="Meng L."/>
            <person name="Jin L."/>
            <person name="Tian Y."/>
            <person name="Lian J."/>
            <person name="Yang J."/>
            <person name="Miao G."/>
            <person name="Liu S."/>
            <person name="Liang Z."/>
            <person name="Yan F."/>
            <person name="Li Y."/>
            <person name="Sun B."/>
            <person name="Zhang H."/>
            <person name="Zhang J."/>
            <person name="Zhu Y."/>
            <person name="Du M."/>
            <person name="Zhao Y."/>
            <person name="Schartl M."/>
            <person name="Tang Q."/>
            <person name="Wang J."/>
        </authorList>
    </citation>
    <scope>NUCLEOTIDE SEQUENCE</scope>
</reference>
<dbReference type="InterPro" id="IPR050836">
    <property type="entry name" value="SDS22/Internalin_LRR"/>
</dbReference>
<dbReference type="Ensembl" id="ENSCSET00000033837.1">
    <property type="protein sequence ID" value="ENSCSEP00000033403.1"/>
    <property type="gene ID" value="ENSCSEG00000021436.1"/>
</dbReference>
<reference evidence="4" key="3">
    <citation type="submission" date="2025-09" db="UniProtKB">
        <authorList>
            <consortium name="Ensembl"/>
        </authorList>
    </citation>
    <scope>IDENTIFICATION</scope>
</reference>
<feature type="compositionally biased region" description="Basic and acidic residues" evidence="3">
    <location>
        <begin position="177"/>
        <end position="367"/>
    </location>
</feature>
<dbReference type="SMART" id="SM00365">
    <property type="entry name" value="LRR_SD22"/>
    <property type="match status" value="5"/>
</dbReference>
<feature type="region of interest" description="Disordered" evidence="3">
    <location>
        <begin position="87"/>
        <end position="150"/>
    </location>
</feature>
<dbReference type="Pfam" id="PF00612">
    <property type="entry name" value="IQ"/>
    <property type="match status" value="1"/>
</dbReference>
<dbReference type="STRING" id="244447.ENSCSEP00000033403"/>
<proteinExistence type="predicted"/>
<dbReference type="PANTHER" id="PTHR46652:SF7">
    <property type="entry name" value="LEUCINE-RICH REPEAT AND IQ DOMAIN-CONTAINING PROTEIN 1"/>
    <property type="match status" value="1"/>
</dbReference>
<evidence type="ECO:0000256" key="1">
    <source>
        <dbReference type="ARBA" id="ARBA00022614"/>
    </source>
</evidence>
<evidence type="ECO:0000256" key="2">
    <source>
        <dbReference type="ARBA" id="ARBA00022737"/>
    </source>
</evidence>
<feature type="compositionally biased region" description="Polar residues" evidence="3">
    <location>
        <begin position="1119"/>
        <end position="1137"/>
    </location>
</feature>
<feature type="compositionally biased region" description="Acidic residues" evidence="3">
    <location>
        <begin position="1257"/>
        <end position="1269"/>
    </location>
</feature>
<keyword evidence="5" id="KW-1185">Reference proteome</keyword>
<dbReference type="PANTHER" id="PTHR46652">
    <property type="entry name" value="LEUCINE-RICH REPEAT AND IQ DOMAIN-CONTAINING PROTEIN 1-RELATED"/>
    <property type="match status" value="1"/>
</dbReference>
<dbReference type="SMART" id="SM00369">
    <property type="entry name" value="LRR_TYP"/>
    <property type="match status" value="3"/>
</dbReference>
<reference evidence="4" key="2">
    <citation type="submission" date="2025-08" db="UniProtKB">
        <authorList>
            <consortium name="Ensembl"/>
        </authorList>
    </citation>
    <scope>IDENTIFICATION</scope>
</reference>
<feature type="compositionally biased region" description="Basic and acidic residues" evidence="3">
    <location>
        <begin position="98"/>
        <end position="117"/>
    </location>
</feature>
<dbReference type="Proteomes" id="UP000265120">
    <property type="component" value="Chromosome 6"/>
</dbReference>
<feature type="region of interest" description="Disordered" evidence="3">
    <location>
        <begin position="177"/>
        <end position="600"/>
    </location>
</feature>
<organism evidence="4 5">
    <name type="scientific">Cynoglossus semilaevis</name>
    <name type="common">Tongue sole</name>
    <dbReference type="NCBI Taxonomy" id="244447"/>
    <lineage>
        <taxon>Eukaryota</taxon>
        <taxon>Metazoa</taxon>
        <taxon>Chordata</taxon>
        <taxon>Craniata</taxon>
        <taxon>Vertebrata</taxon>
        <taxon>Euteleostomi</taxon>
        <taxon>Actinopterygii</taxon>
        <taxon>Neopterygii</taxon>
        <taxon>Teleostei</taxon>
        <taxon>Neoteleostei</taxon>
        <taxon>Acanthomorphata</taxon>
        <taxon>Carangaria</taxon>
        <taxon>Pleuronectiformes</taxon>
        <taxon>Pleuronectoidei</taxon>
        <taxon>Cynoglossidae</taxon>
        <taxon>Cynoglossinae</taxon>
        <taxon>Cynoglossus</taxon>
    </lineage>
</organism>
<name>A0A3P8X183_CYNSE</name>
<feature type="compositionally biased region" description="Basic and acidic residues" evidence="3">
    <location>
        <begin position="423"/>
        <end position="432"/>
    </location>
</feature>
<dbReference type="SUPFAM" id="SSF52058">
    <property type="entry name" value="L domain-like"/>
    <property type="match status" value="1"/>
</dbReference>
<feature type="compositionally biased region" description="Basic and acidic residues" evidence="3">
    <location>
        <begin position="378"/>
        <end position="412"/>
    </location>
</feature>
<dbReference type="GeneTree" id="ENSGT00940000163898"/>
<dbReference type="CDD" id="cd23767">
    <property type="entry name" value="IQCD"/>
    <property type="match status" value="1"/>
</dbReference>
<feature type="compositionally biased region" description="Basic and acidic residues" evidence="3">
    <location>
        <begin position="544"/>
        <end position="558"/>
    </location>
</feature>
<accession>A0A3P8X183</accession>
<sequence length="1483" mass="169495">MTDTEGLYKVVVQELENVVTCDCGESDDERESLVRHEETVSDDIPPSLLSYCQASRTRADMWEEFILEEGEDESKFQSDVELEENVEVKNLKTSPTDDEVRRSIDYEKVREEQHSQETETEEDKMKRRQRDFQEELRKIMEAEKRHQKDLEMIERRAQERLELEFHLQQQLIKDLQKRVNEERRMNEEEQKRIQEEREKKMREEQKRREEEERRKRKWEEEEKVRREAVRKRMEEERRQEEKRRQKEEDRIRKEMERNKVEEEERRKKNEVEIIRKITEKQRMEEERKKKGGEDEKRKSEEKTLIEKIRAKQERRKMEEEERKQEKDKKWKLDSMKNEEEEKKLKEVGHRTEETVNWSKEEESKKTDDEESLGTKKNTTREEDEPRTGEDIGQRETEVKGMSDESRLNREEEQMMAVGLGVRSRTEEIRNKEEEETETFTVTVTQMKRRKDEEEEEKSPRLDGEDETKDGGKTTRTEEQGRCPEEELENEKNFNKTDEEEKNKTDEEEKCDEDKRKKKEELSRPEQEEEEEEERGNEDVDNGDEEKTNTEGEPIREETTTIIPLTSSGPSCLVPDSRTSPSSSSEEPELLKETSQTSVPQTVDQDLAAVCLPEQTEQKRLSWMKNCTSWSKLSVQNKNKKKTEGGAGGGRGAYRTSRCSGLPALCPQTLLQATGCTSLQQLTSVTLEDLPGCSLSTLAQCGRLQCLTLRRCGLKSLDSISLLPELCYIDVQENEISFMDCGNMTSLRVLRLGHNKLTSIHGLAGAQNLDLLDLSHNSITRIAGLGSVKRLQSLSLSHNRLVSTKGLRDVSTLLHLDCSHNYLAAVEGLENNVLLHTLDLKSNSLVEAPSLTNHVLLRDLHLDENSISSLQSLTDSWLPLLLHLSAAQNRITVLSSMSDFISLAKLDLQFNCISELNNMCESLEGCSSLQEIHLRGNALQQENNWRSALQKTVTGLRSIDGEETDSPLSAPAVQQVSLAPGSFTTFCQAHLKQTGDLQQQHSTEVSKASSCLDAVKTSCRHYTERLKLAVEQRLAHEHGNTVTSVDAALLEETLDEDSSDAETPAVPSQGASAAAEAAVTQSQNKTKSGYWSVEEKSPGATGRHSTHRKLPPVSDDPDQVSISSITHRWNGGNIISPSTTETGGEGEDKEPITGCSDADRPRLAATVIQAFWRGFTLRRRLASALAAVTWADGAEEEPFEEVDVDEFVFDEAAEDTWTVSPFEAAASGHLHLSEEPISVRRQQHELYHTSERRPVEAWLDEGQEDTSEEDATNRTKPAASSTLSGISARSERILEEWNFKNNKTALLMLKRAQKMKSRKQQQKNHWDPSVCQQGPAETRNRPAARRRSYMKVSKTEQTEQMERVKLDQDQQRLLCQSDRDLELSDCFLPKMSSDILKGGRVQLVVDPSYSESGLWVSNSQVVQSSKGKSCLRRTTAAGAPEKEVPSPKRVNFAPNVTERISFRDNPLQLSGGWGSGKKRENVFK</sequence>
<dbReference type="OMA" id="KHRYAHE"/>
<feature type="compositionally biased region" description="Basic and acidic residues" evidence="3">
    <location>
        <begin position="130"/>
        <end position="150"/>
    </location>
</feature>
<dbReference type="PROSITE" id="PS50096">
    <property type="entry name" value="IQ"/>
    <property type="match status" value="1"/>
</dbReference>
<dbReference type="InterPro" id="IPR003591">
    <property type="entry name" value="Leu-rich_rpt_typical-subtyp"/>
</dbReference>